<dbReference type="EMBL" id="BLYI01000035">
    <property type="protein sequence ID" value="GFO85370.1"/>
    <property type="molecule type" value="Genomic_DNA"/>
</dbReference>
<dbReference type="AlphaFoldDB" id="A0A916Q9X2"/>
<dbReference type="InterPro" id="IPR029052">
    <property type="entry name" value="Metallo-depent_PP-like"/>
</dbReference>
<proteinExistence type="predicted"/>
<evidence type="ECO:0000313" key="1">
    <source>
        <dbReference type="EMBL" id="GFO85370.1"/>
    </source>
</evidence>
<name>A0A916Q9X2_9FIRM</name>
<organism evidence="1 2">
    <name type="scientific">Anaerostipes butyraticus</name>
    <dbReference type="NCBI Taxonomy" id="645466"/>
    <lineage>
        <taxon>Bacteria</taxon>
        <taxon>Bacillati</taxon>
        <taxon>Bacillota</taxon>
        <taxon>Clostridia</taxon>
        <taxon>Lachnospirales</taxon>
        <taxon>Lachnospiraceae</taxon>
        <taxon>Anaerostipes</taxon>
    </lineage>
</organism>
<accession>A0A916Q9X2</accession>
<dbReference type="Proteomes" id="UP000613208">
    <property type="component" value="Unassembled WGS sequence"/>
</dbReference>
<sequence>MDIYLTHGHQADFLNSVLWPVSRFLVRYIWRPLEQLGIPDPTSAAKNHRKKKSSEKRLARWAAQQHHLLITGHTHHPMIGTPSSPYSNTGSCISPSGITCIEIQDRCLTLIKWTLGTKPDRTLYVKRVPLGTAICIDDYA</sequence>
<reference evidence="1" key="1">
    <citation type="submission" date="2020-06" db="EMBL/GenBank/DDBJ databases">
        <title>Characterization of fructooligosaccharide metabolism and fructooligosaccharide-degrading enzymes in human commensal butyrate producers.</title>
        <authorList>
            <person name="Tanno H."/>
            <person name="Fujii T."/>
            <person name="Hirano K."/>
            <person name="Maeno S."/>
            <person name="Tonozuka T."/>
            <person name="Sakamoto M."/>
            <person name="Ohkuma M."/>
            <person name="Tochio T."/>
            <person name="Endo A."/>
        </authorList>
    </citation>
    <scope>NUCLEOTIDE SEQUENCE</scope>
    <source>
        <strain evidence="1">JCM 17466</strain>
    </source>
</reference>
<dbReference type="SUPFAM" id="SSF56300">
    <property type="entry name" value="Metallo-dependent phosphatases"/>
    <property type="match status" value="1"/>
</dbReference>
<protein>
    <recommendedName>
        <fullName evidence="3">Calcineurin-like phosphoesterase domain-containing protein</fullName>
    </recommendedName>
</protein>
<keyword evidence="2" id="KW-1185">Reference proteome</keyword>
<comment type="caution">
    <text evidence="1">The sequence shown here is derived from an EMBL/GenBank/DDBJ whole genome shotgun (WGS) entry which is preliminary data.</text>
</comment>
<gene>
    <name evidence="1" type="ORF">ANBU17_17170</name>
</gene>
<evidence type="ECO:0000313" key="2">
    <source>
        <dbReference type="Proteomes" id="UP000613208"/>
    </source>
</evidence>
<evidence type="ECO:0008006" key="3">
    <source>
        <dbReference type="Google" id="ProtNLM"/>
    </source>
</evidence>